<protein>
    <submittedName>
        <fullName evidence="1">Uncharacterized protein</fullName>
    </submittedName>
</protein>
<sequence length="134" mass="13954">MSSAFGCRRRLCQAAAGCGAVGGSEGCGKRLRWLGTDPRPGCAWRRASSGSPAVPIPDSGYELGTLGKIQSLCSKIEACAALTAKRCALVSEVPTAFTVSAALVVPNIDCAEDVTVLLHSFKVIFVSITAFFNE</sequence>
<comment type="caution">
    <text evidence="1">The sequence shown here is derived from an EMBL/GenBank/DDBJ whole genome shotgun (WGS) entry which is preliminary data.</text>
</comment>
<dbReference type="Proteomes" id="UP000558488">
    <property type="component" value="Unassembled WGS sequence"/>
</dbReference>
<proteinExistence type="predicted"/>
<evidence type="ECO:0000313" key="1">
    <source>
        <dbReference type="EMBL" id="KAF6283997.1"/>
    </source>
</evidence>
<keyword evidence="2" id="KW-1185">Reference proteome</keyword>
<name>A0A7J7S704_PIPKU</name>
<accession>A0A7J7S704</accession>
<reference evidence="1 2" key="1">
    <citation type="journal article" date="2020" name="Nature">
        <title>Six reference-quality genomes reveal evolution of bat adaptations.</title>
        <authorList>
            <person name="Jebb D."/>
            <person name="Huang Z."/>
            <person name="Pippel M."/>
            <person name="Hughes G.M."/>
            <person name="Lavrichenko K."/>
            <person name="Devanna P."/>
            <person name="Winkler S."/>
            <person name="Jermiin L.S."/>
            <person name="Skirmuntt E.C."/>
            <person name="Katzourakis A."/>
            <person name="Burkitt-Gray L."/>
            <person name="Ray D.A."/>
            <person name="Sullivan K.A.M."/>
            <person name="Roscito J.G."/>
            <person name="Kirilenko B.M."/>
            <person name="Davalos L.M."/>
            <person name="Corthals A.P."/>
            <person name="Power M.L."/>
            <person name="Jones G."/>
            <person name="Ransome R.D."/>
            <person name="Dechmann D.K.N."/>
            <person name="Locatelli A.G."/>
            <person name="Puechmaille S.J."/>
            <person name="Fedrigo O."/>
            <person name="Jarvis E.D."/>
            <person name="Hiller M."/>
            <person name="Vernes S.C."/>
            <person name="Myers E.W."/>
            <person name="Teeling E.C."/>
        </authorList>
    </citation>
    <scope>NUCLEOTIDE SEQUENCE [LARGE SCALE GENOMIC DNA]</scope>
    <source>
        <strain evidence="1">MPipKuh1</strain>
        <tissue evidence="1">Flight muscle</tissue>
    </source>
</reference>
<dbReference type="EMBL" id="JACAGB010000045">
    <property type="protein sequence ID" value="KAF6283997.1"/>
    <property type="molecule type" value="Genomic_DNA"/>
</dbReference>
<organism evidence="1 2">
    <name type="scientific">Pipistrellus kuhlii</name>
    <name type="common">Kuhl's pipistrelle</name>
    <dbReference type="NCBI Taxonomy" id="59472"/>
    <lineage>
        <taxon>Eukaryota</taxon>
        <taxon>Metazoa</taxon>
        <taxon>Chordata</taxon>
        <taxon>Craniata</taxon>
        <taxon>Vertebrata</taxon>
        <taxon>Euteleostomi</taxon>
        <taxon>Mammalia</taxon>
        <taxon>Eutheria</taxon>
        <taxon>Laurasiatheria</taxon>
        <taxon>Chiroptera</taxon>
        <taxon>Yangochiroptera</taxon>
        <taxon>Vespertilionidae</taxon>
        <taxon>Pipistrellus</taxon>
    </lineage>
</organism>
<dbReference type="AlphaFoldDB" id="A0A7J7S704"/>
<evidence type="ECO:0000313" key="2">
    <source>
        <dbReference type="Proteomes" id="UP000558488"/>
    </source>
</evidence>
<gene>
    <name evidence="1" type="ORF">mPipKuh1_010018</name>
</gene>